<feature type="transmembrane region" description="Helical" evidence="2">
    <location>
        <begin position="703"/>
        <end position="724"/>
    </location>
</feature>
<evidence type="ECO:0008006" key="5">
    <source>
        <dbReference type="Google" id="ProtNLM"/>
    </source>
</evidence>
<reference evidence="3 4" key="1">
    <citation type="journal article" date="2016" name="Nat. Commun.">
        <title>Extremotolerant tardigrade genome and improved radiotolerance of human cultured cells by tardigrade-unique protein.</title>
        <authorList>
            <person name="Hashimoto T."/>
            <person name="Horikawa D.D."/>
            <person name="Saito Y."/>
            <person name="Kuwahara H."/>
            <person name="Kozuka-Hata H."/>
            <person name="Shin-I T."/>
            <person name="Minakuchi Y."/>
            <person name="Ohishi K."/>
            <person name="Motoyama A."/>
            <person name="Aizu T."/>
            <person name="Enomoto A."/>
            <person name="Kondo K."/>
            <person name="Tanaka S."/>
            <person name="Hara Y."/>
            <person name="Koshikawa S."/>
            <person name="Sagara H."/>
            <person name="Miura T."/>
            <person name="Yokobori S."/>
            <person name="Miyagawa K."/>
            <person name="Suzuki Y."/>
            <person name="Kubo T."/>
            <person name="Oyama M."/>
            <person name="Kohara Y."/>
            <person name="Fujiyama A."/>
            <person name="Arakawa K."/>
            <person name="Katayama T."/>
            <person name="Toyoda A."/>
            <person name="Kunieda T."/>
        </authorList>
    </citation>
    <scope>NUCLEOTIDE SEQUENCE [LARGE SCALE GENOMIC DNA]</scope>
    <source>
        <strain evidence="3 4">YOKOZUNA-1</strain>
    </source>
</reference>
<keyword evidence="2" id="KW-0812">Transmembrane</keyword>
<name>A0A1D1V8J8_RAMVA</name>
<evidence type="ECO:0000313" key="3">
    <source>
        <dbReference type="EMBL" id="GAU98021.1"/>
    </source>
</evidence>
<evidence type="ECO:0000256" key="2">
    <source>
        <dbReference type="SAM" id="Phobius"/>
    </source>
</evidence>
<feature type="region of interest" description="Disordered" evidence="1">
    <location>
        <begin position="669"/>
        <end position="698"/>
    </location>
</feature>
<keyword evidence="2" id="KW-1133">Transmembrane helix</keyword>
<feature type="region of interest" description="Disordered" evidence="1">
    <location>
        <begin position="237"/>
        <end position="264"/>
    </location>
</feature>
<evidence type="ECO:0000313" key="4">
    <source>
        <dbReference type="Proteomes" id="UP000186922"/>
    </source>
</evidence>
<dbReference type="EMBL" id="BDGG01000004">
    <property type="protein sequence ID" value="GAU98021.1"/>
    <property type="molecule type" value="Genomic_DNA"/>
</dbReference>
<evidence type="ECO:0000256" key="1">
    <source>
        <dbReference type="SAM" id="MobiDB-lite"/>
    </source>
</evidence>
<organism evidence="3 4">
    <name type="scientific">Ramazzottius varieornatus</name>
    <name type="common">Water bear</name>
    <name type="synonym">Tardigrade</name>
    <dbReference type="NCBI Taxonomy" id="947166"/>
    <lineage>
        <taxon>Eukaryota</taxon>
        <taxon>Metazoa</taxon>
        <taxon>Ecdysozoa</taxon>
        <taxon>Tardigrada</taxon>
        <taxon>Eutardigrada</taxon>
        <taxon>Parachela</taxon>
        <taxon>Hypsibioidea</taxon>
        <taxon>Ramazzottiidae</taxon>
        <taxon>Ramazzottius</taxon>
    </lineage>
</organism>
<dbReference type="OrthoDB" id="6432986at2759"/>
<keyword evidence="2" id="KW-0472">Membrane</keyword>
<dbReference type="Proteomes" id="UP000186922">
    <property type="component" value="Unassembled WGS sequence"/>
</dbReference>
<keyword evidence="4" id="KW-1185">Reference proteome</keyword>
<gene>
    <name evidence="3" type="primary">RvY_09225-1</name>
    <name evidence="3" type="synonym">RvY_09225.1</name>
    <name evidence="3" type="ORF">RvY_09225</name>
</gene>
<sequence>MSEEKQKIGMGIDCLLHRVRHLENYLHNLPMNNSVDSHKVRQADEPLSAKQALLNHLEVQSAIERLVNALAGLRRQCEKDSAVVVSQNKQANKAAGDDFFCLDQPAGELSMRKVVRLEKRLKHCWLRSLEYQFLLESFLEQVDPMTECNGDQWNELSDDYHALGAHLEPYQKRKRFSLDQKNVHTVATFNGQTVGTQSEISTKETSVGSTYCFQSATLRKTYPDILTSTPVSLMSKGIRKSQCSNRSPMMNRDRALTGSRGRRTASHALCQSTQRFHTEYSIRRRKVVSRAVASSSKKRTVLRNLDNDRATTGYDSQTTETSDCESLPEHRGFQPAGMPSFITGARGTIDTDAVFWDDYQAAPYSSDAYSEHSIDDNFISRVTDFGEDYSKILPTNSETLPALPLGVFSGETTLLQATEQEVDLDQIVTALQVPRPNQHSSSTMHGDAVRKTFSVHGKSEYCGTLVNNQTSWLSQATKTEQLIHDLILQWRDFHSDLEKRQTCDMLGRCADELLQSVEIALDSPIAIPRHLLEGERRSHGYWKARKDASSLLTLEYEEEAKVLDSLEEDVKYVVEQISVQHASECFYCTSTGKVAALVQRASSHLHTIGRIRQKVREALEACDTISLPDSSAFTEPVSGMIGKCVQTEIVPVDCTCNASSLSAKNKTVDCPRDELSTSSGNTSADKSTKSVSRKTHGSKSVGFGRSFIVCTMGLFLMYCATFLLTPTCCTFSTHNSFFQLSTHGHPPF</sequence>
<feature type="compositionally biased region" description="Polar residues" evidence="1">
    <location>
        <begin position="676"/>
        <end position="685"/>
    </location>
</feature>
<protein>
    <recommendedName>
        <fullName evidence="5">KASH domain-containing protein</fullName>
    </recommendedName>
</protein>
<proteinExistence type="predicted"/>
<dbReference type="AlphaFoldDB" id="A0A1D1V8J8"/>
<accession>A0A1D1V8J8</accession>
<feature type="region of interest" description="Disordered" evidence="1">
    <location>
        <begin position="309"/>
        <end position="335"/>
    </location>
</feature>
<comment type="caution">
    <text evidence="3">The sequence shown here is derived from an EMBL/GenBank/DDBJ whole genome shotgun (WGS) entry which is preliminary data.</text>
</comment>